<dbReference type="GO" id="GO:0006527">
    <property type="term" value="P:L-arginine catabolic process"/>
    <property type="evidence" value="ECO:0007669"/>
    <property type="project" value="TreeGrafter"/>
</dbReference>
<keyword evidence="2" id="KW-0210">Decarboxylase</keyword>
<dbReference type="Gene3D" id="3.90.1150.10">
    <property type="entry name" value="Aspartate Aminotransferase, domain 1"/>
    <property type="match status" value="1"/>
</dbReference>
<gene>
    <name evidence="7" type="ordered locus">RHECIAT_CH0000122</name>
</gene>
<dbReference type="Gene3D" id="3.40.50.2300">
    <property type="match status" value="1"/>
</dbReference>
<dbReference type="Proteomes" id="UP000008817">
    <property type="component" value="Chromosome"/>
</dbReference>
<dbReference type="SUPFAM" id="SSF55904">
    <property type="entry name" value="Ornithine decarboxylase C-terminal domain"/>
    <property type="match status" value="1"/>
</dbReference>
<dbReference type="InterPro" id="IPR008286">
    <property type="entry name" value="Prn/Lys/Arg_de-COase_C"/>
</dbReference>
<dbReference type="Pfam" id="PF03711">
    <property type="entry name" value="OKR_DC_1_C"/>
    <property type="match status" value="1"/>
</dbReference>
<dbReference type="InterPro" id="IPR011193">
    <property type="entry name" value="Orn/lys/arg_de-COase"/>
</dbReference>
<dbReference type="EMBL" id="CP001074">
    <property type="protein sequence ID" value="ACE89118.1"/>
    <property type="molecule type" value="Genomic_DNA"/>
</dbReference>
<evidence type="ECO:0000313" key="8">
    <source>
        <dbReference type="Proteomes" id="UP000008817"/>
    </source>
</evidence>
<keyword evidence="4 7" id="KW-0456">Lyase</keyword>
<evidence type="ECO:0000256" key="2">
    <source>
        <dbReference type="ARBA" id="ARBA00022793"/>
    </source>
</evidence>
<sequence>MEFQMAFPIAVIDEDFDGKSAAGRGMRDLADAIEKEGFRIVSGVSYEDARRLVHIFNTESCWLVSVDGAEDKTTRWQLLGEVLAAKRQRNDRLPIFLFGDDTTAEDVPAAVLRHANAFFRLFEDTAEFMARAIAQAARNYLDRLPPPMFKALMDYTLEGAYSWHTPGHGGGVAFRKSPVGQLFYTFFGENTLRSDISVSVGSIGSLLDHVGPIAEGERNAARIFGTDETLFVVGGTSTANKIVWHGMVGRGDLVLCDRNCHKSILHSLIMTGATPIYLIPSRNGLGIIGPISKDQFTPESIAHKIAASPFAAQTSGKVRLMVITNSTYDGLCYNVDAIKASLGDAVEVLHFDEAWYAYANFHEFYDGFHGISSNQPARSQNAITFATHSTHKLLAALSQASMIHVQHAETKRLDITRFNEAFMMHTSTSPQYGIIASCDVAAAMMEQPAGRSLVQETIDEAISFRRAMNRVKKQAEGSWWFDVWEPTVAEQTPSDTHADWVLKPGDAWHGFTGLAENHVMVDPIKVTILSPGLSASGAMDEHGIPAAVITKFLSSRRIEIEKTGLYSFLVLFSMGITRGKWSTLVTELINFKDLYDANAPLTRALPALAAAHPQAYAGVGLRDLCEKIHAIYRKDDVPKAQREMYTVLPEMALRPADAYDRLVKSRIESVEIDELMNRILAVMIVPYPPGIPLIMPGERITQSTKSIQDYLLYARDFDRKFPGFETDIHGLRFAPGDGGRRYLVDCIAGEEQE</sequence>
<dbReference type="SUPFAM" id="SSF53383">
    <property type="entry name" value="PLP-dependent transferases"/>
    <property type="match status" value="1"/>
</dbReference>
<evidence type="ECO:0000256" key="4">
    <source>
        <dbReference type="ARBA" id="ARBA00023239"/>
    </source>
</evidence>
<evidence type="ECO:0000259" key="6">
    <source>
        <dbReference type="PROSITE" id="PS00703"/>
    </source>
</evidence>
<dbReference type="Gene3D" id="3.90.100.10">
    <property type="entry name" value="Orn/Lys/Arg decarboxylase, C-terminal domain"/>
    <property type="match status" value="1"/>
</dbReference>
<accession>B3PWQ0</accession>
<dbReference type="InterPro" id="IPR015421">
    <property type="entry name" value="PyrdxlP-dep_Trfase_major"/>
</dbReference>
<dbReference type="PANTHER" id="PTHR45229:SF3">
    <property type="entry name" value="BIODEGRADATIVE ARGININE DECARBOXYLASE"/>
    <property type="match status" value="1"/>
</dbReference>
<dbReference type="InterPro" id="IPR000310">
    <property type="entry name" value="Orn/Lys/Arg_deCO2ase_major_dom"/>
</dbReference>
<evidence type="ECO:0000256" key="1">
    <source>
        <dbReference type="ARBA" id="ARBA00010671"/>
    </source>
</evidence>
<evidence type="ECO:0000313" key="7">
    <source>
        <dbReference type="EMBL" id="ACE89118.1"/>
    </source>
</evidence>
<dbReference type="HOGENOM" id="CLU_014292_3_0_5"/>
<organism evidence="7 8">
    <name type="scientific">Rhizobium etli (strain CIAT 652)</name>
    <dbReference type="NCBI Taxonomy" id="491916"/>
    <lineage>
        <taxon>Bacteria</taxon>
        <taxon>Pseudomonadati</taxon>
        <taxon>Pseudomonadota</taxon>
        <taxon>Alphaproteobacteria</taxon>
        <taxon>Hyphomicrobiales</taxon>
        <taxon>Rhizobiaceae</taxon>
        <taxon>Rhizobium/Agrobacterium group</taxon>
        <taxon>Rhizobium</taxon>
    </lineage>
</organism>
<dbReference type="InterPro" id="IPR015424">
    <property type="entry name" value="PyrdxlP-dep_Trfase"/>
</dbReference>
<dbReference type="PIRSF" id="PIRSF009393">
    <property type="entry name" value="Orn_decarb"/>
    <property type="match status" value="1"/>
</dbReference>
<dbReference type="GO" id="GO:0008923">
    <property type="term" value="F:lysine decarboxylase activity"/>
    <property type="evidence" value="ECO:0007669"/>
    <property type="project" value="UniProtKB-EC"/>
</dbReference>
<feature type="modified residue" description="N6-(pyridoxal phosphate)lysine" evidence="5">
    <location>
        <position position="392"/>
    </location>
</feature>
<dbReference type="Pfam" id="PF01276">
    <property type="entry name" value="OKR_DC_1"/>
    <property type="match status" value="1"/>
</dbReference>
<dbReference type="KEGG" id="rec:RHECIAT_CH0000122"/>
<dbReference type="PROSITE" id="PS00703">
    <property type="entry name" value="OKR_DC_1"/>
    <property type="match status" value="1"/>
</dbReference>
<dbReference type="Pfam" id="PF03709">
    <property type="entry name" value="OKR_DC_1_N"/>
    <property type="match status" value="1"/>
</dbReference>
<reference evidence="7 8" key="1">
    <citation type="submission" date="2008-04" db="EMBL/GenBank/DDBJ databases">
        <title>Genome diversity and DNA divergence of Rhizobium etli.</title>
        <authorList>
            <person name="Gonzalez V."/>
            <person name="Acosta J.L."/>
            <person name="Santamaria R.I."/>
            <person name="Bustos P."/>
            <person name="Hernandez-Gonzalez I.L."/>
            <person name="Fernandez J.L."/>
            <person name="Diaz R."/>
            <person name="Flores M."/>
            <person name="Mora J."/>
            <person name="Palacios R."/>
            <person name="Davila G."/>
        </authorList>
    </citation>
    <scope>NUCLEOTIDE SEQUENCE [LARGE SCALE GENOMIC DNA]</scope>
    <source>
        <strain evidence="7 8">CIAT 652</strain>
    </source>
</reference>
<dbReference type="PANTHER" id="PTHR45229">
    <property type="entry name" value="CONSTITUTIVE ORNITHINE DECARBOXYLASE"/>
    <property type="match status" value="1"/>
</dbReference>
<proteinExistence type="inferred from homology"/>
<dbReference type="GO" id="GO:0030170">
    <property type="term" value="F:pyridoxal phosphate binding"/>
    <property type="evidence" value="ECO:0007669"/>
    <property type="project" value="TreeGrafter"/>
</dbReference>
<dbReference type="InterPro" id="IPR005308">
    <property type="entry name" value="OKR_de-COase_N"/>
</dbReference>
<dbReference type="GO" id="GO:0008792">
    <property type="term" value="F:arginine decarboxylase activity"/>
    <property type="evidence" value="ECO:0007669"/>
    <property type="project" value="TreeGrafter"/>
</dbReference>
<dbReference type="InterPro" id="IPR036633">
    <property type="entry name" value="Prn/Lys/Arg_de-COase_C_sf"/>
</dbReference>
<dbReference type="AlphaFoldDB" id="B3PWQ0"/>
<dbReference type="FunFam" id="3.40.640.10:FF:000008">
    <property type="entry name" value="Lysine decarboxylase, inducible"/>
    <property type="match status" value="1"/>
</dbReference>
<dbReference type="GO" id="GO:0005829">
    <property type="term" value="C:cytosol"/>
    <property type="evidence" value="ECO:0007669"/>
    <property type="project" value="TreeGrafter"/>
</dbReference>
<dbReference type="Gene3D" id="3.40.640.10">
    <property type="entry name" value="Type I PLP-dependent aspartate aminotransferase-like (Major domain)"/>
    <property type="match status" value="1"/>
</dbReference>
<feature type="domain" description="Orn/Lys/Arg decarboxylases family 1 pyridoxal-P attachment site" evidence="6">
    <location>
        <begin position="387"/>
        <end position="401"/>
    </location>
</feature>
<name>B3PWQ0_RHIE6</name>
<dbReference type="eggNOG" id="COG1982">
    <property type="taxonomic scope" value="Bacteria"/>
</dbReference>
<dbReference type="EC" id="4.1.1.18" evidence="7"/>
<evidence type="ECO:0000256" key="5">
    <source>
        <dbReference type="PIRSR" id="PIRSR009393-1"/>
    </source>
</evidence>
<evidence type="ECO:0000256" key="3">
    <source>
        <dbReference type="ARBA" id="ARBA00022898"/>
    </source>
</evidence>
<protein>
    <submittedName>
        <fullName evidence="7">Probable lysine decarboxylase protein</fullName>
        <ecNumber evidence="7">4.1.1.18</ecNumber>
    </submittedName>
</protein>
<comment type="similarity">
    <text evidence="1">Belongs to the Orn/Lys/Arg decarboxylase class-I family.</text>
</comment>
<dbReference type="InterPro" id="IPR015422">
    <property type="entry name" value="PyrdxlP-dep_Trfase_small"/>
</dbReference>
<keyword evidence="3 5" id="KW-0663">Pyridoxal phosphate</keyword>